<accession>A0A561TZZ9</accession>
<dbReference type="AlphaFoldDB" id="A0A561TZZ9"/>
<proteinExistence type="predicted"/>
<dbReference type="Proteomes" id="UP000316184">
    <property type="component" value="Unassembled WGS sequence"/>
</dbReference>
<evidence type="ECO:0000313" key="2">
    <source>
        <dbReference type="Proteomes" id="UP000316184"/>
    </source>
</evidence>
<gene>
    <name evidence="1" type="ORF">FHU35_17342</name>
</gene>
<keyword evidence="2" id="KW-1185">Reference proteome</keyword>
<dbReference type="EMBL" id="VIWX01000007">
    <property type="protein sequence ID" value="TWF92696.1"/>
    <property type="molecule type" value="Genomic_DNA"/>
</dbReference>
<protein>
    <recommendedName>
        <fullName evidence="3">Polymerase beta nucleotidyltransferase domain-containing protein</fullName>
    </recommendedName>
</protein>
<sequence length="145" mass="15626">MLGVMTTTPRATFERLHGGVESGAVERLCVKHDLDLLVVHGSVVIEAPLRPPADLDVACRFRRGSAQDVIGLINDLIDLTGFDGVDLLVLNTAGVVATARALGPQSVPLYEAERSLFTLAQIAALTTEMETRHLRLLDLKLMAGR</sequence>
<comment type="caution">
    <text evidence="1">The sequence shown here is derived from an EMBL/GenBank/DDBJ whole genome shotgun (WGS) entry which is preliminary data.</text>
</comment>
<evidence type="ECO:0000313" key="1">
    <source>
        <dbReference type="EMBL" id="TWF92696.1"/>
    </source>
</evidence>
<evidence type="ECO:0008006" key="3">
    <source>
        <dbReference type="Google" id="ProtNLM"/>
    </source>
</evidence>
<organism evidence="1 2">
    <name type="scientific">Saccharopolyspora dendranthemae</name>
    <dbReference type="NCBI Taxonomy" id="1181886"/>
    <lineage>
        <taxon>Bacteria</taxon>
        <taxon>Bacillati</taxon>
        <taxon>Actinomycetota</taxon>
        <taxon>Actinomycetes</taxon>
        <taxon>Pseudonocardiales</taxon>
        <taxon>Pseudonocardiaceae</taxon>
        <taxon>Saccharopolyspora</taxon>
    </lineage>
</organism>
<reference evidence="1 2" key="1">
    <citation type="submission" date="2019-06" db="EMBL/GenBank/DDBJ databases">
        <title>Sequencing the genomes of 1000 actinobacteria strains.</title>
        <authorList>
            <person name="Klenk H.-P."/>
        </authorList>
    </citation>
    <scope>NUCLEOTIDE SEQUENCE [LARGE SCALE GENOMIC DNA]</scope>
    <source>
        <strain evidence="1 2">DSM 46699</strain>
    </source>
</reference>
<name>A0A561TZZ9_9PSEU</name>